<sequence length="76" mass="8258">MNYRRAVAGTFALAAAVVGGTALPAHAGVRWHLSEPNLIEASCHRLGELQVRAGAHAYRCDELLNGNYDLWLLLDT</sequence>
<feature type="chain" id="PRO_5038257850" evidence="1">
    <location>
        <begin position="28"/>
        <end position="76"/>
    </location>
</feature>
<dbReference type="Proteomes" id="UP000553957">
    <property type="component" value="Unassembled WGS sequence"/>
</dbReference>
<keyword evidence="1" id="KW-0732">Signal</keyword>
<reference evidence="2 5" key="2">
    <citation type="submission" date="2020-08" db="EMBL/GenBank/DDBJ databases">
        <title>Sequencing the genomes of 1000 actinobacteria strains.</title>
        <authorList>
            <person name="Klenk H.-P."/>
        </authorList>
    </citation>
    <scope>NUCLEOTIDE SEQUENCE [LARGE SCALE GENOMIC DNA]</scope>
    <source>
        <strain evidence="2 5">DSM 15626</strain>
    </source>
</reference>
<organism evidence="3 4">
    <name type="scientific">Kribbella sandramycini</name>
    <dbReference type="NCBI Taxonomy" id="60450"/>
    <lineage>
        <taxon>Bacteria</taxon>
        <taxon>Bacillati</taxon>
        <taxon>Actinomycetota</taxon>
        <taxon>Actinomycetes</taxon>
        <taxon>Propionibacteriales</taxon>
        <taxon>Kribbellaceae</taxon>
        <taxon>Kribbella</taxon>
    </lineage>
</organism>
<accession>A0A7Y4KWF2</accession>
<gene>
    <name evidence="2" type="ORF">HNR71_003148</name>
    <name evidence="3" type="ORF">HPO96_06475</name>
</gene>
<evidence type="ECO:0000256" key="1">
    <source>
        <dbReference type="SAM" id="SignalP"/>
    </source>
</evidence>
<protein>
    <submittedName>
        <fullName evidence="3">Uncharacterized protein</fullName>
    </submittedName>
</protein>
<keyword evidence="4" id="KW-1185">Reference proteome</keyword>
<evidence type="ECO:0000313" key="2">
    <source>
        <dbReference type="EMBL" id="MBB6567511.1"/>
    </source>
</evidence>
<dbReference type="EMBL" id="JACHKF010000001">
    <property type="protein sequence ID" value="MBB6567511.1"/>
    <property type="molecule type" value="Genomic_DNA"/>
</dbReference>
<evidence type="ECO:0000313" key="3">
    <source>
        <dbReference type="EMBL" id="NOL39883.1"/>
    </source>
</evidence>
<comment type="caution">
    <text evidence="3">The sequence shown here is derived from an EMBL/GenBank/DDBJ whole genome shotgun (WGS) entry which is preliminary data.</text>
</comment>
<dbReference type="AlphaFoldDB" id="A0A7Y4KWF2"/>
<dbReference type="RefSeq" id="WP_171671826.1">
    <property type="nucleotide sequence ID" value="NZ_BAAAGT010000003.1"/>
</dbReference>
<reference evidence="3 4" key="1">
    <citation type="submission" date="2020-05" db="EMBL/GenBank/DDBJ databases">
        <title>Genome sequence of Kribbella sandramycini ATCC 39419.</title>
        <authorList>
            <person name="Maclea K.S."/>
            <person name="Fair J.L."/>
        </authorList>
    </citation>
    <scope>NUCLEOTIDE SEQUENCE [LARGE SCALE GENOMIC DNA]</scope>
    <source>
        <strain evidence="3 4">ATCC 39419</strain>
    </source>
</reference>
<evidence type="ECO:0000313" key="5">
    <source>
        <dbReference type="Proteomes" id="UP000553957"/>
    </source>
</evidence>
<feature type="signal peptide" evidence="1">
    <location>
        <begin position="1"/>
        <end position="27"/>
    </location>
</feature>
<evidence type="ECO:0000313" key="4">
    <source>
        <dbReference type="Proteomes" id="UP000534306"/>
    </source>
</evidence>
<name>A0A7Y4KWF2_9ACTN</name>
<dbReference type="Proteomes" id="UP000534306">
    <property type="component" value="Unassembled WGS sequence"/>
</dbReference>
<dbReference type="EMBL" id="JABJRC010000001">
    <property type="protein sequence ID" value="NOL39883.1"/>
    <property type="molecule type" value="Genomic_DNA"/>
</dbReference>
<proteinExistence type="predicted"/>